<reference evidence="3 4" key="1">
    <citation type="submission" date="2017-05" db="EMBL/GenBank/DDBJ databases">
        <title>The Genome Sequence of Enterococcus mundtii 6B1_DIV0119.</title>
        <authorList>
            <consortium name="The Broad Institute Genomics Platform"/>
            <consortium name="The Broad Institute Genomic Center for Infectious Diseases"/>
            <person name="Earl A."/>
            <person name="Manson A."/>
            <person name="Schwartman J."/>
            <person name="Gilmore M."/>
            <person name="Abouelleil A."/>
            <person name="Cao P."/>
            <person name="Chapman S."/>
            <person name="Cusick C."/>
            <person name="Shea T."/>
            <person name="Young S."/>
            <person name="Neafsey D."/>
            <person name="Nusbaum C."/>
            <person name="Birren B."/>
        </authorList>
    </citation>
    <scope>NUCLEOTIDE SEQUENCE [LARGE SCALE GENOMIC DNA]</scope>
    <source>
        <strain evidence="3 4">6B1_DIV0119</strain>
    </source>
</reference>
<feature type="transmembrane region" description="Helical" evidence="1">
    <location>
        <begin position="63"/>
        <end position="82"/>
    </location>
</feature>
<name>A0A1L8UQK9_ENTMU</name>
<accession>A0A1L8UQK9</accession>
<keyword evidence="1" id="KW-1133">Transmembrane helix</keyword>
<protein>
    <submittedName>
        <fullName evidence="3">Uncharacterized protein</fullName>
    </submittedName>
</protein>
<dbReference type="EMBL" id="BJWA01000018">
    <property type="protein sequence ID" value="GEL81163.1"/>
    <property type="molecule type" value="Genomic_DNA"/>
</dbReference>
<evidence type="ECO:0000313" key="2">
    <source>
        <dbReference type="EMBL" id="GEL81163.1"/>
    </source>
</evidence>
<evidence type="ECO:0000313" key="4">
    <source>
        <dbReference type="Proteomes" id="UP000195024"/>
    </source>
</evidence>
<dbReference type="AlphaFoldDB" id="A0A1L8UQK9"/>
<keyword evidence="5" id="KW-1185">Reference proteome</keyword>
<evidence type="ECO:0000256" key="1">
    <source>
        <dbReference type="SAM" id="Phobius"/>
    </source>
</evidence>
<feature type="transmembrane region" description="Helical" evidence="1">
    <location>
        <begin position="7"/>
        <end position="28"/>
    </location>
</feature>
<comment type="caution">
    <text evidence="3">The sequence shown here is derived from an EMBL/GenBank/DDBJ whole genome shotgun (WGS) entry which is preliminary data.</text>
</comment>
<dbReference type="RefSeq" id="WP_071867563.1">
    <property type="nucleotide sequence ID" value="NZ_BJWA01000018.1"/>
</dbReference>
<sequence length="141" mass="15647">MTKKWEISFGLIGGSAALLFFGGIAVTFNQMSLSNFRETYQALSLEYIGSVEETFELLRKTTGLFSVSLFLSLSGLCLALYLSLKGKASPMAALIYLVSGVLLLFGTQFIAYPFVFFYLLAAGSSMYRQKIEQRWEADVSK</sequence>
<dbReference type="Proteomes" id="UP000321175">
    <property type="component" value="Unassembled WGS sequence"/>
</dbReference>
<organism evidence="3 4">
    <name type="scientific">Enterococcus mundtii</name>
    <dbReference type="NCBI Taxonomy" id="53346"/>
    <lineage>
        <taxon>Bacteria</taxon>
        <taxon>Bacillati</taxon>
        <taxon>Bacillota</taxon>
        <taxon>Bacilli</taxon>
        <taxon>Lactobacillales</taxon>
        <taxon>Enterococcaceae</taxon>
        <taxon>Enterococcus</taxon>
    </lineage>
</organism>
<dbReference type="Proteomes" id="UP000195024">
    <property type="component" value="Unassembled WGS sequence"/>
</dbReference>
<reference evidence="2 5" key="2">
    <citation type="submission" date="2019-07" db="EMBL/GenBank/DDBJ databases">
        <title>Whole genome shotgun sequence of Enterococcus mundtii NBRC 100490.</title>
        <authorList>
            <person name="Hosoyama A."/>
            <person name="Uohara A."/>
            <person name="Ohji S."/>
            <person name="Ichikawa N."/>
        </authorList>
    </citation>
    <scope>NUCLEOTIDE SEQUENCE [LARGE SCALE GENOMIC DNA]</scope>
    <source>
        <strain evidence="2 5">NBRC 100490</strain>
    </source>
</reference>
<keyword evidence="1" id="KW-0812">Transmembrane</keyword>
<evidence type="ECO:0000313" key="5">
    <source>
        <dbReference type="Proteomes" id="UP000321175"/>
    </source>
</evidence>
<dbReference type="EMBL" id="NGMS01000005">
    <property type="protein sequence ID" value="OTP24813.1"/>
    <property type="molecule type" value="Genomic_DNA"/>
</dbReference>
<feature type="transmembrane region" description="Helical" evidence="1">
    <location>
        <begin position="94"/>
        <end position="120"/>
    </location>
</feature>
<gene>
    <name evidence="3" type="ORF">A5802_003127</name>
    <name evidence="2" type="ORF">EMU01_23070</name>
</gene>
<evidence type="ECO:0000313" key="3">
    <source>
        <dbReference type="EMBL" id="OTP24813.1"/>
    </source>
</evidence>
<keyword evidence="1" id="KW-0472">Membrane</keyword>
<dbReference type="GeneID" id="61000515"/>
<proteinExistence type="predicted"/>